<dbReference type="EMBL" id="NNAY01000937">
    <property type="protein sequence ID" value="OXU25831.1"/>
    <property type="molecule type" value="Genomic_DNA"/>
</dbReference>
<dbReference type="AlphaFoldDB" id="A0A232F4X3"/>
<evidence type="ECO:0000313" key="4">
    <source>
        <dbReference type="Proteomes" id="UP000215335"/>
    </source>
</evidence>
<dbReference type="Proteomes" id="UP000215335">
    <property type="component" value="Unassembled WGS sequence"/>
</dbReference>
<evidence type="ECO:0000256" key="1">
    <source>
        <dbReference type="ARBA" id="ARBA00009508"/>
    </source>
</evidence>
<evidence type="ECO:0000259" key="2">
    <source>
        <dbReference type="Pfam" id="PF05347"/>
    </source>
</evidence>
<comment type="caution">
    <text evidence="3">The sequence shown here is derived from an EMBL/GenBank/DDBJ whole genome shotgun (WGS) entry which is preliminary data.</text>
</comment>
<dbReference type="InterPro" id="IPR008011">
    <property type="entry name" value="Complex1_LYR_dom"/>
</dbReference>
<dbReference type="CDD" id="cd20264">
    <property type="entry name" value="Complex1_LYR_LYRM4"/>
    <property type="match status" value="1"/>
</dbReference>
<evidence type="ECO:0000313" key="3">
    <source>
        <dbReference type="EMBL" id="OXU25831.1"/>
    </source>
</evidence>
<keyword evidence="4" id="KW-1185">Reference proteome</keyword>
<protein>
    <recommendedName>
        <fullName evidence="2">Complex 1 LYR protein domain-containing protein</fullName>
    </recommendedName>
</protein>
<dbReference type="GO" id="GO:0016226">
    <property type="term" value="P:iron-sulfur cluster assembly"/>
    <property type="evidence" value="ECO:0007669"/>
    <property type="project" value="InterPro"/>
</dbReference>
<dbReference type="Pfam" id="PF05347">
    <property type="entry name" value="Complex1_LYR"/>
    <property type="match status" value="1"/>
</dbReference>
<comment type="similarity">
    <text evidence="1">Belongs to the complex I LYR family.</text>
</comment>
<organism evidence="3 4">
    <name type="scientific">Trichomalopsis sarcophagae</name>
    <dbReference type="NCBI Taxonomy" id="543379"/>
    <lineage>
        <taxon>Eukaryota</taxon>
        <taxon>Metazoa</taxon>
        <taxon>Ecdysozoa</taxon>
        <taxon>Arthropoda</taxon>
        <taxon>Hexapoda</taxon>
        <taxon>Insecta</taxon>
        <taxon>Pterygota</taxon>
        <taxon>Neoptera</taxon>
        <taxon>Endopterygota</taxon>
        <taxon>Hymenoptera</taxon>
        <taxon>Apocrita</taxon>
        <taxon>Proctotrupomorpha</taxon>
        <taxon>Chalcidoidea</taxon>
        <taxon>Pteromalidae</taxon>
        <taxon>Pteromalinae</taxon>
        <taxon>Trichomalopsis</taxon>
    </lineage>
</organism>
<sequence>MACSRAAILELYRNLIKESKKWCSYNYREYALRKIRYEFQQNKSLQDPAKIEDCYKRGLESLNVLRRQVTIGNLYKTDKLVIEVNQK</sequence>
<name>A0A232F4X3_9HYME</name>
<dbReference type="GO" id="GO:0005739">
    <property type="term" value="C:mitochondrion"/>
    <property type="evidence" value="ECO:0007669"/>
    <property type="project" value="TreeGrafter"/>
</dbReference>
<gene>
    <name evidence="3" type="ORF">TSAR_007019</name>
</gene>
<dbReference type="GO" id="GO:1990221">
    <property type="term" value="C:L-cysteine desulfurase complex"/>
    <property type="evidence" value="ECO:0007669"/>
    <property type="project" value="TreeGrafter"/>
</dbReference>
<dbReference type="OrthoDB" id="275715at2759"/>
<reference evidence="3 4" key="1">
    <citation type="journal article" date="2017" name="Curr. Biol.">
        <title>The Evolution of Venom by Co-option of Single-Copy Genes.</title>
        <authorList>
            <person name="Martinson E.O."/>
            <person name="Mrinalini"/>
            <person name="Kelkar Y.D."/>
            <person name="Chang C.H."/>
            <person name="Werren J.H."/>
        </authorList>
    </citation>
    <scope>NUCLEOTIDE SEQUENCE [LARGE SCALE GENOMIC DNA]</scope>
    <source>
        <strain evidence="3 4">Alberta</strain>
        <tissue evidence="3">Whole body</tissue>
    </source>
</reference>
<dbReference type="PANTHER" id="PTHR13166">
    <property type="entry name" value="PROTEIN C6ORF149"/>
    <property type="match status" value="1"/>
</dbReference>
<feature type="domain" description="Complex 1 LYR protein" evidence="2">
    <location>
        <begin position="7"/>
        <end position="63"/>
    </location>
</feature>
<proteinExistence type="inferred from homology"/>
<accession>A0A232F4X3</accession>
<dbReference type="STRING" id="543379.A0A232F4X3"/>
<dbReference type="InterPro" id="IPR045297">
    <property type="entry name" value="Complex1_LYR_LYRM4"/>
</dbReference>
<dbReference type="InterPro" id="IPR051522">
    <property type="entry name" value="ISC_assembly_LYR"/>
</dbReference>
<dbReference type="PANTHER" id="PTHR13166:SF7">
    <property type="entry name" value="LYR MOTIF-CONTAINING PROTEIN 4"/>
    <property type="match status" value="1"/>
</dbReference>